<dbReference type="Gene3D" id="3.10.180.10">
    <property type="entry name" value="2,3-Dihydroxybiphenyl 1,2-Dioxygenase, domain 1"/>
    <property type="match status" value="1"/>
</dbReference>
<dbReference type="OrthoDB" id="9812467at2"/>
<evidence type="ECO:0000313" key="3">
    <source>
        <dbReference type="Proteomes" id="UP000249590"/>
    </source>
</evidence>
<comment type="caution">
    <text evidence="2">The sequence shown here is derived from an EMBL/GenBank/DDBJ whole genome shotgun (WGS) entry which is preliminary data.</text>
</comment>
<dbReference type="EMBL" id="QHHQ01000009">
    <property type="protein sequence ID" value="RAH97429.1"/>
    <property type="molecule type" value="Genomic_DNA"/>
</dbReference>
<proteinExistence type="predicted"/>
<dbReference type="PANTHER" id="PTHR40265">
    <property type="entry name" value="BLL2707 PROTEIN"/>
    <property type="match status" value="1"/>
</dbReference>
<evidence type="ECO:0000259" key="1">
    <source>
        <dbReference type="Pfam" id="PF13468"/>
    </source>
</evidence>
<dbReference type="AlphaFoldDB" id="A0A8B2NR03"/>
<dbReference type="RefSeq" id="WP_111352006.1">
    <property type="nucleotide sequence ID" value="NZ_QHHQ01000009.1"/>
</dbReference>
<dbReference type="Pfam" id="PF13468">
    <property type="entry name" value="Glyoxalase_3"/>
    <property type="match status" value="1"/>
</dbReference>
<dbReference type="InterPro" id="IPR029068">
    <property type="entry name" value="Glyas_Bleomycin-R_OHBP_Dase"/>
</dbReference>
<sequence>MDTLDHIVINTLMGMDAAASIFADLGFQLTARGYHSLGSINHLAMVPGSYLELVGVPASGKQRQEVLESPLGLSGLVFKSADSDATYYRLTAAGFAPQPPLSFSRPVEIDGETVEAKFRTVRLTGAEFPAGRVYFCEHLTPQYVWRDEWLVHDNGFVSIDEIVVESTDLDADAARYAALCGTTASVDGEARVVALPGLAIRLVAGERPRFAGATLGFTSLDVLKARASASPEVAWSDDGPGRATLGIASLDLTLTARVAG</sequence>
<keyword evidence="3" id="KW-1185">Reference proteome</keyword>
<dbReference type="InterPro" id="IPR025870">
    <property type="entry name" value="Glyoxalase-like_dom"/>
</dbReference>
<feature type="domain" description="Glyoxalase-like" evidence="1">
    <location>
        <begin position="4"/>
        <end position="179"/>
    </location>
</feature>
<accession>A0A8B2NR03</accession>
<reference evidence="2 3" key="1">
    <citation type="submission" date="2018-05" db="EMBL/GenBank/DDBJ databases">
        <title>Acuticoccus sediminis sp. nov., isolated from deep-sea sediment of Indian Ocean.</title>
        <authorList>
            <person name="Liu X."/>
            <person name="Lai Q."/>
            <person name="Du Y."/>
            <person name="Sun F."/>
            <person name="Zhang X."/>
            <person name="Wang S."/>
            <person name="Shao Z."/>
        </authorList>
    </citation>
    <scope>NUCLEOTIDE SEQUENCE [LARGE SCALE GENOMIC DNA]</scope>
    <source>
        <strain evidence="2 3">PTG4-2</strain>
    </source>
</reference>
<dbReference type="SUPFAM" id="SSF54593">
    <property type="entry name" value="Glyoxalase/Bleomycin resistance protein/Dihydroxybiphenyl dioxygenase"/>
    <property type="match status" value="1"/>
</dbReference>
<protein>
    <submittedName>
        <fullName evidence="2">VOC family protein</fullName>
    </submittedName>
</protein>
<dbReference type="Proteomes" id="UP000249590">
    <property type="component" value="Unassembled WGS sequence"/>
</dbReference>
<evidence type="ECO:0000313" key="2">
    <source>
        <dbReference type="EMBL" id="RAH97429.1"/>
    </source>
</evidence>
<organism evidence="2 3">
    <name type="scientific">Acuticoccus sediminis</name>
    <dbReference type="NCBI Taxonomy" id="2184697"/>
    <lineage>
        <taxon>Bacteria</taxon>
        <taxon>Pseudomonadati</taxon>
        <taxon>Pseudomonadota</taxon>
        <taxon>Alphaproteobacteria</taxon>
        <taxon>Hyphomicrobiales</taxon>
        <taxon>Amorphaceae</taxon>
        <taxon>Acuticoccus</taxon>
    </lineage>
</organism>
<name>A0A8B2NR03_9HYPH</name>
<dbReference type="PANTHER" id="PTHR40265:SF1">
    <property type="entry name" value="GLYOXALASE-LIKE DOMAIN-CONTAINING PROTEIN"/>
    <property type="match status" value="1"/>
</dbReference>
<gene>
    <name evidence="2" type="ORF">DLJ53_30010</name>
</gene>